<feature type="transmembrane region" description="Helical" evidence="5">
    <location>
        <begin position="17"/>
        <end position="46"/>
    </location>
</feature>
<sequence>MIKEYLKHYSFAISLTLLYLVLAVCIMMLNRAFIVGALLGVIFLLFSFEKVAINKKTIGLSLLFVLVATIVVAIFLKSDSSLGRLLIYKISWNMFIEHPISGIGWGNFQREYGLYQGMYFQTGNYTQKEFLLADNSFYAFNDYWELIVETGIIGASSLFISIYFLVRISYYRLKDNPDDELLKLLLALLLVICIAALFTHVFEHGPFKIMLVFILSYLFLANFRKFKVVVALTVTVIYATNHYYFELKNINNYKKWEQAKILSSTGYILESQKIYENLYEEFHNNVEFLQNYNGVLGPNNTGKKIFLLKEILKRYTNHVSYLEMARLYDDIGMRKEAENAFLKAVYMVPNKFLTKEALFNFYLKHQQYKQAAHWRHIILTMPIKIPSERIEAIKQNVKSKHLLTLKTKTYD</sequence>
<evidence type="ECO:0000256" key="4">
    <source>
        <dbReference type="ARBA" id="ARBA00023136"/>
    </source>
</evidence>
<comment type="subcellular location">
    <subcellularLocation>
        <location evidence="1">Membrane</location>
        <topology evidence="1">Multi-pass membrane protein</topology>
    </subcellularLocation>
</comment>
<dbReference type="PANTHER" id="PTHR37422:SF13">
    <property type="entry name" value="LIPOPOLYSACCHARIDE BIOSYNTHESIS PROTEIN PA4999-RELATED"/>
    <property type="match status" value="1"/>
</dbReference>
<dbReference type="PANTHER" id="PTHR37422">
    <property type="entry name" value="TEICHURONIC ACID BIOSYNTHESIS PROTEIN TUAE"/>
    <property type="match status" value="1"/>
</dbReference>
<feature type="domain" description="O-antigen ligase-related" evidence="6">
    <location>
        <begin position="19"/>
        <end position="157"/>
    </location>
</feature>
<accession>A0ABX2DFW3</accession>
<dbReference type="EMBL" id="JABMKV010000002">
    <property type="protein sequence ID" value="NQX32439.1"/>
    <property type="molecule type" value="Genomic_DNA"/>
</dbReference>
<dbReference type="InterPro" id="IPR011990">
    <property type="entry name" value="TPR-like_helical_dom_sf"/>
</dbReference>
<dbReference type="InterPro" id="IPR007016">
    <property type="entry name" value="O-antigen_ligase-rel_domated"/>
</dbReference>
<keyword evidence="4 5" id="KW-0472">Membrane</keyword>
<evidence type="ECO:0000256" key="1">
    <source>
        <dbReference type="ARBA" id="ARBA00004141"/>
    </source>
</evidence>
<dbReference type="Proteomes" id="UP000762110">
    <property type="component" value="Unassembled WGS sequence"/>
</dbReference>
<dbReference type="RefSeq" id="WP_173272420.1">
    <property type="nucleotide sequence ID" value="NZ_JABMKV010000002.1"/>
</dbReference>
<evidence type="ECO:0000259" key="6">
    <source>
        <dbReference type="Pfam" id="PF04932"/>
    </source>
</evidence>
<name>A0ABX2DFW3_9SPHI</name>
<keyword evidence="2 5" id="KW-0812">Transmembrane</keyword>
<feature type="transmembrane region" description="Helical" evidence="5">
    <location>
        <begin position="146"/>
        <end position="169"/>
    </location>
</feature>
<evidence type="ECO:0000313" key="7">
    <source>
        <dbReference type="EMBL" id="NQX32439.1"/>
    </source>
</evidence>
<proteinExistence type="predicted"/>
<dbReference type="Pfam" id="PF04932">
    <property type="entry name" value="Wzy_C"/>
    <property type="match status" value="1"/>
</dbReference>
<evidence type="ECO:0000256" key="5">
    <source>
        <dbReference type="SAM" id="Phobius"/>
    </source>
</evidence>
<dbReference type="InterPro" id="IPR051533">
    <property type="entry name" value="WaaL-like"/>
</dbReference>
<keyword evidence="8" id="KW-1185">Reference proteome</keyword>
<feature type="transmembrane region" description="Helical" evidence="5">
    <location>
        <begin position="181"/>
        <end position="199"/>
    </location>
</feature>
<feature type="transmembrane region" description="Helical" evidence="5">
    <location>
        <begin position="228"/>
        <end position="245"/>
    </location>
</feature>
<gene>
    <name evidence="7" type="ORF">HQN85_11925</name>
</gene>
<keyword evidence="7" id="KW-0436">Ligase</keyword>
<evidence type="ECO:0000256" key="2">
    <source>
        <dbReference type="ARBA" id="ARBA00022692"/>
    </source>
</evidence>
<dbReference type="Gene3D" id="1.25.40.10">
    <property type="entry name" value="Tetratricopeptide repeat domain"/>
    <property type="match status" value="1"/>
</dbReference>
<evidence type="ECO:0000313" key="8">
    <source>
        <dbReference type="Proteomes" id="UP000762110"/>
    </source>
</evidence>
<keyword evidence="3 5" id="KW-1133">Transmembrane helix</keyword>
<protein>
    <submittedName>
        <fullName evidence="7">O-antigen ligase family protein</fullName>
    </submittedName>
</protein>
<reference evidence="7 8" key="1">
    <citation type="submission" date="2020-05" db="EMBL/GenBank/DDBJ databases">
        <title>Description of Pedobacter foliorum sp. nov.</title>
        <authorList>
            <person name="Qi S."/>
            <person name="Carlier A."/>
            <person name="Cnockaert M."/>
            <person name="Vandamme P."/>
        </authorList>
    </citation>
    <scope>NUCLEOTIDE SEQUENCE [LARGE SCALE GENOMIC DNA]</scope>
    <source>
        <strain evidence="7 8">LMG 31300</strain>
    </source>
</reference>
<feature type="transmembrane region" description="Helical" evidence="5">
    <location>
        <begin position="58"/>
        <end position="76"/>
    </location>
</feature>
<organism evidence="7 8">
    <name type="scientific">Pedobacter boryungensis</name>
    <dbReference type="NCBI Taxonomy" id="869962"/>
    <lineage>
        <taxon>Bacteria</taxon>
        <taxon>Pseudomonadati</taxon>
        <taxon>Bacteroidota</taxon>
        <taxon>Sphingobacteriia</taxon>
        <taxon>Sphingobacteriales</taxon>
        <taxon>Sphingobacteriaceae</taxon>
        <taxon>Pedobacter</taxon>
    </lineage>
</organism>
<dbReference type="GO" id="GO:0016874">
    <property type="term" value="F:ligase activity"/>
    <property type="evidence" value="ECO:0007669"/>
    <property type="project" value="UniProtKB-KW"/>
</dbReference>
<comment type="caution">
    <text evidence="7">The sequence shown here is derived from an EMBL/GenBank/DDBJ whole genome shotgun (WGS) entry which is preliminary data.</text>
</comment>
<evidence type="ECO:0000256" key="3">
    <source>
        <dbReference type="ARBA" id="ARBA00022989"/>
    </source>
</evidence>